<reference evidence="2 3" key="1">
    <citation type="submission" date="2017-05" db="EMBL/GenBank/DDBJ databases">
        <title>Complete and WGS of Bordetella genogroups.</title>
        <authorList>
            <person name="Spilker T."/>
            <person name="LiPuma J."/>
        </authorList>
    </citation>
    <scope>NUCLEOTIDE SEQUENCE [LARGE SCALE GENOMIC DNA]</scope>
    <source>
        <strain evidence="2 3">AU7206</strain>
    </source>
</reference>
<protein>
    <submittedName>
        <fullName evidence="2">Type VI secretion system-associated lipoprotein</fullName>
    </submittedName>
</protein>
<evidence type="ECO:0000256" key="1">
    <source>
        <dbReference type="SAM" id="SignalP"/>
    </source>
</evidence>
<dbReference type="Proteomes" id="UP000194161">
    <property type="component" value="Chromosome"/>
</dbReference>
<dbReference type="InterPro" id="IPR017734">
    <property type="entry name" value="T6SS_SciN"/>
</dbReference>
<keyword evidence="1" id="KW-0732">Signal</keyword>
<organism evidence="2 3">
    <name type="scientific">Bordetella genomosp. 13</name>
    <dbReference type="NCBI Taxonomy" id="463040"/>
    <lineage>
        <taxon>Bacteria</taxon>
        <taxon>Pseudomonadati</taxon>
        <taxon>Pseudomonadota</taxon>
        <taxon>Betaproteobacteria</taxon>
        <taxon>Burkholderiales</taxon>
        <taxon>Alcaligenaceae</taxon>
        <taxon>Bordetella</taxon>
    </lineage>
</organism>
<dbReference type="PANTHER" id="PTHR37625">
    <property type="entry name" value="OUTER MEMBRANE LIPOPROTEIN-RELATED"/>
    <property type="match status" value="1"/>
</dbReference>
<dbReference type="KEGG" id="bgm:CAL15_03980"/>
<feature type="signal peptide" evidence="1">
    <location>
        <begin position="1"/>
        <end position="23"/>
    </location>
</feature>
<dbReference type="OrthoDB" id="5471061at2"/>
<accession>A0A1W6ZKF0</accession>
<keyword evidence="2" id="KW-0449">Lipoprotein</keyword>
<evidence type="ECO:0000313" key="2">
    <source>
        <dbReference type="EMBL" id="ARP97274.1"/>
    </source>
</evidence>
<dbReference type="PANTHER" id="PTHR37625:SF4">
    <property type="entry name" value="OUTER MEMBRANE LIPOPROTEIN"/>
    <property type="match status" value="1"/>
</dbReference>
<sequence length="179" mass="19827">MRGSFIGRLLKAVPVALLLTVAAGCSSTASKRAVPYAIELRADPRVNLDANGRPSPIQVTIFELRSASEFEARDFFTLQGDAQAALGKTLLDSDQVILQPGETRKVTHAGSTEARVVGIVAAYRDLENSQWRLTVPLPEPQNTNIYKFWQFSPNEETVGIAVHSKGLQFVDRERSWWPF</sequence>
<dbReference type="STRING" id="463040.CAL15_03980"/>
<dbReference type="InterPro" id="IPR038706">
    <property type="entry name" value="Type_VI_SciN-like_sf"/>
</dbReference>
<feature type="chain" id="PRO_5012551988" evidence="1">
    <location>
        <begin position="24"/>
        <end position="179"/>
    </location>
</feature>
<dbReference type="Gene3D" id="2.60.40.4150">
    <property type="entry name" value="Type VI secretion system, lipoprotein SciN"/>
    <property type="match status" value="1"/>
</dbReference>
<dbReference type="NCBIfam" id="TIGR03352">
    <property type="entry name" value="VI_chp_3"/>
    <property type="match status" value="1"/>
</dbReference>
<dbReference type="AlphaFoldDB" id="A0A1W6ZKF0"/>
<keyword evidence="3" id="KW-1185">Reference proteome</keyword>
<dbReference type="RefSeq" id="WP_086080911.1">
    <property type="nucleotide sequence ID" value="NZ_CP021111.1"/>
</dbReference>
<dbReference type="PROSITE" id="PS51257">
    <property type="entry name" value="PROKAR_LIPOPROTEIN"/>
    <property type="match status" value="1"/>
</dbReference>
<name>A0A1W6ZKF0_9BORD</name>
<gene>
    <name evidence="2" type="ORF">CAL15_03980</name>
</gene>
<dbReference type="EMBL" id="CP021111">
    <property type="protein sequence ID" value="ARP97274.1"/>
    <property type="molecule type" value="Genomic_DNA"/>
</dbReference>
<proteinExistence type="predicted"/>
<dbReference type="Pfam" id="PF12790">
    <property type="entry name" value="T6SS-SciN"/>
    <property type="match status" value="1"/>
</dbReference>
<evidence type="ECO:0000313" key="3">
    <source>
        <dbReference type="Proteomes" id="UP000194161"/>
    </source>
</evidence>